<name>A0A6A7N049_9BURK</name>
<comment type="caution">
    <text evidence="1">The sequence shown here is derived from an EMBL/GenBank/DDBJ whole genome shotgun (WGS) entry which is preliminary data.</text>
</comment>
<dbReference type="RefSeq" id="WP_152837785.1">
    <property type="nucleotide sequence ID" value="NZ_WHUG01000003.1"/>
</dbReference>
<proteinExistence type="predicted"/>
<organism evidence="1 2">
    <name type="scientific">Rugamonas aquatica</name>
    <dbReference type="NCBI Taxonomy" id="2743357"/>
    <lineage>
        <taxon>Bacteria</taxon>
        <taxon>Pseudomonadati</taxon>
        <taxon>Pseudomonadota</taxon>
        <taxon>Betaproteobacteria</taxon>
        <taxon>Burkholderiales</taxon>
        <taxon>Oxalobacteraceae</taxon>
        <taxon>Telluria group</taxon>
        <taxon>Rugamonas</taxon>
    </lineage>
</organism>
<accession>A0A6A7N049</accession>
<protein>
    <submittedName>
        <fullName evidence="1">Uncharacterized protein</fullName>
    </submittedName>
</protein>
<dbReference type="EMBL" id="WHUG01000003">
    <property type="protein sequence ID" value="MQA38399.1"/>
    <property type="molecule type" value="Genomic_DNA"/>
</dbReference>
<sequence>MTMIQHRMISQSLVDLVVGTLIEQLPWAEGKLGFELQDDFQFLLITVPCDIGPELSQEERRQLGHQVDRMMPTRDGELTWMLNFTTRGKVVDSYFGGDSRSPAIGF</sequence>
<dbReference type="AlphaFoldDB" id="A0A6A7N049"/>
<reference evidence="1 2" key="1">
    <citation type="submission" date="2019-10" db="EMBL/GenBank/DDBJ databases">
        <title>Two novel species isolated from a subtropical stream in China.</title>
        <authorList>
            <person name="Lu H."/>
        </authorList>
    </citation>
    <scope>NUCLEOTIDE SEQUENCE [LARGE SCALE GENOMIC DNA]</scope>
    <source>
        <strain evidence="1 2">FT29W</strain>
    </source>
</reference>
<evidence type="ECO:0000313" key="2">
    <source>
        <dbReference type="Proteomes" id="UP000440498"/>
    </source>
</evidence>
<keyword evidence="2" id="KW-1185">Reference proteome</keyword>
<evidence type="ECO:0000313" key="1">
    <source>
        <dbReference type="EMBL" id="MQA38399.1"/>
    </source>
</evidence>
<gene>
    <name evidence="1" type="ORF">GEV02_09580</name>
</gene>
<dbReference type="Proteomes" id="UP000440498">
    <property type="component" value="Unassembled WGS sequence"/>
</dbReference>